<feature type="region of interest" description="Disordered" evidence="1">
    <location>
        <begin position="147"/>
        <end position="166"/>
    </location>
</feature>
<name>A0A6L2LAT0_TANCI</name>
<comment type="caution">
    <text evidence="2">The sequence shown here is derived from an EMBL/GenBank/DDBJ whole genome shotgun (WGS) entry which is preliminary data.</text>
</comment>
<sequence>MYGYSSVAKRDFKKFSNIGAWYAIEDCVQYDKKCSNPTSAISDETVANPNDQIAGDDMARVQVPRCMTWLNYDKNVDSLSTMDNEVGVISAESTIQTLPSFKEYTPPVTYPEEVEKTLGTPIEVEPFNETKLKEVGLNCNHNTPFSSRKVPSFDKSEPQPQPLPSCLPLDASLRTERCLKPQSSDSFRMKVLDNLIIHTPPLSRVASFHLRDLYCYYRPCIDGPKKHYGFKSSLLRDIGSFGVDFLKLEMIDDD</sequence>
<reference evidence="2" key="1">
    <citation type="journal article" date="2019" name="Sci. Rep.">
        <title>Draft genome of Tanacetum cinerariifolium, the natural source of mosquito coil.</title>
        <authorList>
            <person name="Yamashiro T."/>
            <person name="Shiraishi A."/>
            <person name="Satake H."/>
            <person name="Nakayama K."/>
        </authorList>
    </citation>
    <scope>NUCLEOTIDE SEQUENCE</scope>
</reference>
<proteinExistence type="predicted"/>
<gene>
    <name evidence="2" type="ORF">Tci_029975</name>
</gene>
<dbReference type="EMBL" id="BKCJ010003927">
    <property type="protein sequence ID" value="GEU57997.1"/>
    <property type="molecule type" value="Genomic_DNA"/>
</dbReference>
<evidence type="ECO:0000256" key="1">
    <source>
        <dbReference type="SAM" id="MobiDB-lite"/>
    </source>
</evidence>
<organism evidence="2">
    <name type="scientific">Tanacetum cinerariifolium</name>
    <name type="common">Dalmatian daisy</name>
    <name type="synonym">Chrysanthemum cinerariifolium</name>
    <dbReference type="NCBI Taxonomy" id="118510"/>
    <lineage>
        <taxon>Eukaryota</taxon>
        <taxon>Viridiplantae</taxon>
        <taxon>Streptophyta</taxon>
        <taxon>Embryophyta</taxon>
        <taxon>Tracheophyta</taxon>
        <taxon>Spermatophyta</taxon>
        <taxon>Magnoliopsida</taxon>
        <taxon>eudicotyledons</taxon>
        <taxon>Gunneridae</taxon>
        <taxon>Pentapetalae</taxon>
        <taxon>asterids</taxon>
        <taxon>campanulids</taxon>
        <taxon>Asterales</taxon>
        <taxon>Asteraceae</taxon>
        <taxon>Asteroideae</taxon>
        <taxon>Anthemideae</taxon>
        <taxon>Anthemidinae</taxon>
        <taxon>Tanacetum</taxon>
    </lineage>
</organism>
<evidence type="ECO:0000313" key="2">
    <source>
        <dbReference type="EMBL" id="GEU57997.1"/>
    </source>
</evidence>
<protein>
    <submittedName>
        <fullName evidence="2">Uncharacterized protein</fullName>
    </submittedName>
</protein>
<dbReference type="AlphaFoldDB" id="A0A6L2LAT0"/>
<accession>A0A6L2LAT0</accession>